<feature type="region of interest" description="Disordered" evidence="3">
    <location>
        <begin position="101"/>
        <end position="144"/>
    </location>
</feature>
<accession>A0A803MTG8</accession>
<proteinExistence type="predicted"/>
<feature type="compositionally biased region" description="Polar residues" evidence="3">
    <location>
        <begin position="26"/>
        <end position="42"/>
    </location>
</feature>
<dbReference type="Pfam" id="PF00013">
    <property type="entry name" value="KH_1"/>
    <property type="match status" value="5"/>
</dbReference>
<protein>
    <recommendedName>
        <fullName evidence="4">K Homology domain-containing protein</fullName>
    </recommendedName>
</protein>
<feature type="region of interest" description="Disordered" evidence="3">
    <location>
        <begin position="257"/>
        <end position="304"/>
    </location>
</feature>
<keyword evidence="1" id="KW-0677">Repeat</keyword>
<dbReference type="GeneID" id="110719961"/>
<dbReference type="RefSeq" id="XP_021754653.1">
    <property type="nucleotide sequence ID" value="XM_021898961.1"/>
</dbReference>
<feature type="domain" description="K Homology" evidence="4">
    <location>
        <begin position="417"/>
        <end position="492"/>
    </location>
</feature>
<dbReference type="Gene3D" id="3.30.1370.10">
    <property type="entry name" value="K Homology domain, type 1"/>
    <property type="match status" value="5"/>
</dbReference>
<organism evidence="5 6">
    <name type="scientific">Chenopodium quinoa</name>
    <name type="common">Quinoa</name>
    <dbReference type="NCBI Taxonomy" id="63459"/>
    <lineage>
        <taxon>Eukaryota</taxon>
        <taxon>Viridiplantae</taxon>
        <taxon>Streptophyta</taxon>
        <taxon>Embryophyta</taxon>
        <taxon>Tracheophyta</taxon>
        <taxon>Spermatophyta</taxon>
        <taxon>Magnoliopsida</taxon>
        <taxon>eudicotyledons</taxon>
        <taxon>Gunneridae</taxon>
        <taxon>Pentapetalae</taxon>
        <taxon>Caryophyllales</taxon>
        <taxon>Chenopodiaceae</taxon>
        <taxon>Chenopodioideae</taxon>
        <taxon>Atripliceae</taxon>
        <taxon>Chenopodium</taxon>
    </lineage>
</organism>
<evidence type="ECO:0000313" key="5">
    <source>
        <dbReference type="EnsemblPlants" id="AUR62034959-RA:cds"/>
    </source>
</evidence>
<dbReference type="CDD" id="cd22460">
    <property type="entry name" value="KH-I_PEPPER_rpt2_like"/>
    <property type="match status" value="2"/>
</dbReference>
<evidence type="ECO:0000256" key="2">
    <source>
        <dbReference type="PROSITE-ProRule" id="PRU00117"/>
    </source>
</evidence>
<reference evidence="5" key="1">
    <citation type="journal article" date="2017" name="Nature">
        <title>The genome of Chenopodium quinoa.</title>
        <authorList>
            <person name="Jarvis D.E."/>
            <person name="Ho Y.S."/>
            <person name="Lightfoot D.J."/>
            <person name="Schmoeckel S.M."/>
            <person name="Li B."/>
            <person name="Borm T.J.A."/>
            <person name="Ohyanagi H."/>
            <person name="Mineta K."/>
            <person name="Michell C.T."/>
            <person name="Saber N."/>
            <person name="Kharbatia N.M."/>
            <person name="Rupper R.R."/>
            <person name="Sharp A.R."/>
            <person name="Dally N."/>
            <person name="Boughton B.A."/>
            <person name="Woo Y.H."/>
            <person name="Gao G."/>
            <person name="Schijlen E.G.W.M."/>
            <person name="Guo X."/>
            <person name="Momin A.A."/>
            <person name="Negrao S."/>
            <person name="Al-Babili S."/>
            <person name="Gehring C."/>
            <person name="Roessner U."/>
            <person name="Jung C."/>
            <person name="Murphy K."/>
            <person name="Arold S.T."/>
            <person name="Gojobori T."/>
            <person name="van der Linden C.G."/>
            <person name="van Loo E.N."/>
            <person name="Jellen E.N."/>
            <person name="Maughan P.J."/>
            <person name="Tester M."/>
        </authorList>
    </citation>
    <scope>NUCLEOTIDE SEQUENCE [LARGE SCALE GENOMIC DNA]</scope>
    <source>
        <strain evidence="5">cv. PI 614886</strain>
    </source>
</reference>
<evidence type="ECO:0000313" key="6">
    <source>
        <dbReference type="Proteomes" id="UP000596660"/>
    </source>
</evidence>
<feature type="domain" description="K Homology" evidence="4">
    <location>
        <begin position="618"/>
        <end position="688"/>
    </location>
</feature>
<feature type="region of interest" description="Disordered" evidence="3">
    <location>
        <begin position="1"/>
        <end position="45"/>
    </location>
</feature>
<feature type="domain" description="K Homology" evidence="4">
    <location>
        <begin position="332"/>
        <end position="405"/>
    </location>
</feature>
<feature type="domain" description="K Homology" evidence="4">
    <location>
        <begin position="42"/>
        <end position="114"/>
    </location>
</feature>
<dbReference type="InterPro" id="IPR004087">
    <property type="entry name" value="KH_dom"/>
</dbReference>
<dbReference type="AlphaFoldDB" id="A0A803MTG8"/>
<feature type="compositionally biased region" description="Basic and acidic residues" evidence="3">
    <location>
        <begin position="101"/>
        <end position="135"/>
    </location>
</feature>
<keyword evidence="6" id="KW-1185">Reference proteome</keyword>
<dbReference type="PROSITE" id="PS50084">
    <property type="entry name" value="KH_TYPE_1"/>
    <property type="match status" value="5"/>
</dbReference>
<dbReference type="OMA" id="PHISERM"/>
<feature type="compositionally biased region" description="Polar residues" evidence="3">
    <location>
        <begin position="264"/>
        <end position="278"/>
    </location>
</feature>
<dbReference type="Gramene" id="AUR62034959-RA">
    <property type="protein sequence ID" value="AUR62034959-RA:cds"/>
    <property type="gene ID" value="AUR62034959"/>
</dbReference>
<dbReference type="InterPro" id="IPR004088">
    <property type="entry name" value="KH_dom_type_1"/>
</dbReference>
<feature type="domain" description="K Homology" evidence="4">
    <location>
        <begin position="180"/>
        <end position="255"/>
    </location>
</feature>
<dbReference type="RefSeq" id="XP_021754651.1">
    <property type="nucleotide sequence ID" value="XM_021898959.1"/>
</dbReference>
<evidence type="ECO:0000256" key="3">
    <source>
        <dbReference type="SAM" id="MobiDB-lite"/>
    </source>
</evidence>
<dbReference type="SUPFAM" id="SSF54791">
    <property type="entry name" value="Eukaryotic type KH-domain (KH-domain type I)"/>
    <property type="match status" value="5"/>
</dbReference>
<dbReference type="KEGG" id="cqi:110719961"/>
<evidence type="ECO:0000256" key="1">
    <source>
        <dbReference type="ARBA" id="ARBA00022737"/>
    </source>
</evidence>
<dbReference type="SMART" id="SM00322">
    <property type="entry name" value="KH"/>
    <property type="match status" value="5"/>
</dbReference>
<dbReference type="OrthoDB" id="442947at2759"/>
<dbReference type="GO" id="GO:0003723">
    <property type="term" value="F:RNA binding"/>
    <property type="evidence" value="ECO:0007669"/>
    <property type="project" value="UniProtKB-UniRule"/>
</dbReference>
<dbReference type="PANTHER" id="PTHR10288">
    <property type="entry name" value="KH DOMAIN CONTAINING RNA BINDING PROTEIN"/>
    <property type="match status" value="1"/>
</dbReference>
<keyword evidence="2" id="KW-0694">RNA-binding</keyword>
<dbReference type="InterPro" id="IPR036612">
    <property type="entry name" value="KH_dom_type_1_sf"/>
</dbReference>
<sequence>MSLSLTPAKRLHSRNHENSNGKKFQKSASLNSPKQPRKTSSGGAILRVLCPSSRIESVIEKKSNIISQIRQETGAKVRIDDSVSGCDERVIFIMGLDKEDESSNQHKKIDNEDSKSSKEQGSSEDHNVNDADKETPTNVDDLLSKKGTSSVQNALLLLFKFFFEGEWETKYTNEESNGSGTVTLRLLVLSSQVGCLLGKGGSIIKQMSAESGAQIRVLPRDKLPQCASSADEVVQITGLADAVKKALRTASDQILENASHDNDSSPSNSFKPTSQPHSNHVPRPESYSHRSLPSHGALGGGFRDSADFHSGAPPLFPKFHENFMPGRMDAPEIVIFRLLCPGERVGGVIGKGGAVIKTIQHETGCEIKVLEGASDAEERMILVSGPAHPDDRISAVQDAVLRVLNRVAKAIPDSKEKGVMAKLLVPSNQIGCLLGKGGSIIGEMRKVTGAYIRILGKDQIPKSASENEEVVQINGELEVVQEALLQITTRLQHHFFRDAFPSINHPSNLAFSDRAPPFPSFMGRREVSPPGMFPKHGPSFRNTDYIGLPPLHGGFHPHDEHPPFMHDIHRHGGPNISERSWHPQNLDHGGPMGLLDHGGPPQRRMSGFGGGSPQPVITNTTVDVVVPSSLVPIIYGEDGGCLRQIRQISDAKITITDPKPGAPETVIIISGTPEQTHAAQSLIQAFVMLENESS</sequence>
<dbReference type="EnsemblPlants" id="AUR62034959-RA">
    <property type="protein sequence ID" value="AUR62034959-RA:cds"/>
    <property type="gene ID" value="AUR62034959"/>
</dbReference>
<dbReference type="CDD" id="cd22459">
    <property type="entry name" value="KH-I_PEPPER_rpt1_like"/>
    <property type="match status" value="1"/>
</dbReference>
<dbReference type="RefSeq" id="XP_021754652.1">
    <property type="nucleotide sequence ID" value="XM_021898960.1"/>
</dbReference>
<name>A0A803MTG8_CHEQI</name>
<reference evidence="5" key="2">
    <citation type="submission" date="2021-03" db="UniProtKB">
        <authorList>
            <consortium name="EnsemblPlants"/>
        </authorList>
    </citation>
    <scope>IDENTIFICATION</scope>
</reference>
<gene>
    <name evidence="5" type="primary">LOC110719961</name>
</gene>
<evidence type="ECO:0000259" key="4">
    <source>
        <dbReference type="SMART" id="SM00322"/>
    </source>
</evidence>
<dbReference type="RefSeq" id="XP_021754650.1">
    <property type="nucleotide sequence ID" value="XM_021898958.1"/>
</dbReference>
<feature type="region of interest" description="Disordered" evidence="3">
    <location>
        <begin position="581"/>
        <end position="612"/>
    </location>
</feature>
<dbReference type="Proteomes" id="UP000596660">
    <property type="component" value="Unplaced"/>
</dbReference>